<evidence type="ECO:0000313" key="4">
    <source>
        <dbReference type="Proteomes" id="UP001165092"/>
    </source>
</evidence>
<dbReference type="RefSeq" id="WP_285761966.1">
    <property type="nucleotide sequence ID" value="NZ_BSQG01000014.1"/>
</dbReference>
<feature type="region of interest" description="Disordered" evidence="1">
    <location>
        <begin position="213"/>
        <end position="288"/>
    </location>
</feature>
<protein>
    <recommendedName>
        <fullName evidence="5">Secreted protein</fullName>
    </recommendedName>
</protein>
<feature type="compositionally biased region" description="Pro residues" evidence="1">
    <location>
        <begin position="219"/>
        <end position="229"/>
    </location>
</feature>
<reference evidence="3" key="1">
    <citation type="submission" date="2023-02" db="EMBL/GenBank/DDBJ databases">
        <title>Nocardiopsis ansamitocini NBRC 112285.</title>
        <authorList>
            <person name="Ichikawa N."/>
            <person name="Sato H."/>
            <person name="Tonouchi N."/>
        </authorList>
    </citation>
    <scope>NUCLEOTIDE SEQUENCE</scope>
    <source>
        <strain evidence="3">NBRC 112285</strain>
    </source>
</reference>
<evidence type="ECO:0000256" key="1">
    <source>
        <dbReference type="SAM" id="MobiDB-lite"/>
    </source>
</evidence>
<keyword evidence="2" id="KW-0732">Signal</keyword>
<feature type="region of interest" description="Disordered" evidence="1">
    <location>
        <begin position="73"/>
        <end position="94"/>
    </location>
</feature>
<proteinExistence type="predicted"/>
<organism evidence="3 4">
    <name type="scientific">Nocardiopsis ansamitocini</name>
    <dbReference type="NCBI Taxonomy" id="1670832"/>
    <lineage>
        <taxon>Bacteria</taxon>
        <taxon>Bacillati</taxon>
        <taxon>Actinomycetota</taxon>
        <taxon>Actinomycetes</taxon>
        <taxon>Streptosporangiales</taxon>
        <taxon>Nocardiopsidaceae</taxon>
        <taxon>Nocardiopsis</taxon>
    </lineage>
</organism>
<evidence type="ECO:0000313" key="3">
    <source>
        <dbReference type="EMBL" id="GLU50443.1"/>
    </source>
</evidence>
<keyword evidence="4" id="KW-1185">Reference proteome</keyword>
<gene>
    <name evidence="3" type="ORF">Nans01_47940</name>
</gene>
<sequence>MFFSRLPHRRHASSVVVGTALVLGLAGQLPAAHAEDRSPFPGVGAAEGDRYAFHPVDGAGYLLRLPETAGSLPEPVFAEPGARSEPAAEGNPRQGLFAVHPPADPDGAASVLVPLAEAPLTGVPDLFAVGPDGSLYAVHPAEPAAMLVVYRPPAPVVVGAEAEEAAAPAYSTEVHELPTELDPAAMRSSEAGVFLIDAEGVVYRVEEEPDRVRLVVGGDPPPSPEPWRPPESATTPGALPSPPPGSEGAGPDPFPGEQGGGAAVPAHPETAEAPPAVSGPAPRETATGTADQLITAQITRGPLTMSVAGTPVHLDRSGLPGTALNQSAVGELNTAIVTDLRGTNAGWSLVGQSSDFRSGDGGVIDADLLGWTPSAVVLDSDLATALPSEVRPGAHLPPGEGLAVPRTLCAGREGASAGLFGCDAGLELGVPAGAGAGFYAGVLTLTLS</sequence>
<dbReference type="EMBL" id="BSQG01000014">
    <property type="protein sequence ID" value="GLU50443.1"/>
    <property type="molecule type" value="Genomic_DNA"/>
</dbReference>
<evidence type="ECO:0000256" key="2">
    <source>
        <dbReference type="SAM" id="SignalP"/>
    </source>
</evidence>
<dbReference type="AlphaFoldDB" id="A0A9W6PBD2"/>
<comment type="caution">
    <text evidence="3">The sequence shown here is derived from an EMBL/GenBank/DDBJ whole genome shotgun (WGS) entry which is preliminary data.</text>
</comment>
<accession>A0A9W6PBD2</accession>
<name>A0A9W6PBD2_9ACTN</name>
<feature type="chain" id="PRO_5040822983" description="Secreted protein" evidence="2">
    <location>
        <begin position="35"/>
        <end position="448"/>
    </location>
</feature>
<feature type="compositionally biased region" description="Low complexity" evidence="1">
    <location>
        <begin position="263"/>
        <end position="276"/>
    </location>
</feature>
<evidence type="ECO:0008006" key="5">
    <source>
        <dbReference type="Google" id="ProtNLM"/>
    </source>
</evidence>
<feature type="signal peptide" evidence="2">
    <location>
        <begin position="1"/>
        <end position="34"/>
    </location>
</feature>
<dbReference type="Proteomes" id="UP001165092">
    <property type="component" value="Unassembled WGS sequence"/>
</dbReference>